<evidence type="ECO:0000313" key="2">
    <source>
        <dbReference type="EMBL" id="GGF08932.1"/>
    </source>
</evidence>
<dbReference type="Gene3D" id="2.40.70.10">
    <property type="entry name" value="Acid Proteases"/>
    <property type="match status" value="2"/>
</dbReference>
<organism evidence="2 3">
    <name type="scientific">Aliidongia dinghuensis</name>
    <dbReference type="NCBI Taxonomy" id="1867774"/>
    <lineage>
        <taxon>Bacteria</taxon>
        <taxon>Pseudomonadati</taxon>
        <taxon>Pseudomonadota</taxon>
        <taxon>Alphaproteobacteria</taxon>
        <taxon>Rhodospirillales</taxon>
        <taxon>Dongiaceae</taxon>
        <taxon>Aliidongia</taxon>
    </lineage>
</organism>
<protein>
    <recommendedName>
        <fullName evidence="4">Aspartyl protease</fullName>
    </recommendedName>
</protein>
<dbReference type="GO" id="GO:0004190">
    <property type="term" value="F:aspartic-type endopeptidase activity"/>
    <property type="evidence" value="ECO:0007669"/>
    <property type="project" value="InterPro"/>
</dbReference>
<dbReference type="Proteomes" id="UP000646365">
    <property type="component" value="Unassembled WGS sequence"/>
</dbReference>
<keyword evidence="1" id="KW-0732">Signal</keyword>
<dbReference type="Pfam" id="PF13650">
    <property type="entry name" value="Asp_protease_2"/>
    <property type="match status" value="2"/>
</dbReference>
<reference evidence="2" key="2">
    <citation type="submission" date="2020-09" db="EMBL/GenBank/DDBJ databases">
        <authorList>
            <person name="Sun Q."/>
            <person name="Zhou Y."/>
        </authorList>
    </citation>
    <scope>NUCLEOTIDE SEQUENCE</scope>
    <source>
        <strain evidence="2">CGMCC 1.15725</strain>
    </source>
</reference>
<dbReference type="CDD" id="cd05483">
    <property type="entry name" value="retropepsin_like_bacteria"/>
    <property type="match status" value="1"/>
</dbReference>
<dbReference type="AlphaFoldDB" id="A0A8J3E2C2"/>
<proteinExistence type="predicted"/>
<feature type="signal peptide" evidence="1">
    <location>
        <begin position="1"/>
        <end position="37"/>
    </location>
</feature>
<dbReference type="InterPro" id="IPR034122">
    <property type="entry name" value="Retropepsin-like_bacterial"/>
</dbReference>
<sequence length="342" mass="37124">MATRISQNVNMLMHRLFGPLAGLAACAAAFCADPGFAATECALKLVASIPTEVTPANTVVASVKINDTPATLRIDTGGATSALSIKFAERLGMPIETMEGVYYGLTGRALDHKTHVRDLHLGDAVSHNADFALMPIGGDGTDGRWVGLFGADYLQNYDVEFDFAGGKMNLFSQDHCEGNVVYWAPEFFKSPIRYEQGILHRPLMEIAVDGQRMLALLDTGAPTTFMSLASARGRLDISTDTPDTPKTGHTMGVEGVKLDVYEHVFQTLTFGEITLHNTKMEIIPIDTAAHVEKLGSHLKAASEDEPDVYIGMNFMKKLHLFLAYSEHAIYYTIAPPKQAAGQ</sequence>
<dbReference type="InterPro" id="IPR001969">
    <property type="entry name" value="Aspartic_peptidase_AS"/>
</dbReference>
<name>A0A8J3E2C2_9PROT</name>
<reference evidence="2" key="1">
    <citation type="journal article" date="2014" name="Int. J. Syst. Evol. Microbiol.">
        <title>Complete genome sequence of Corynebacterium casei LMG S-19264T (=DSM 44701T), isolated from a smear-ripened cheese.</title>
        <authorList>
            <consortium name="US DOE Joint Genome Institute (JGI-PGF)"/>
            <person name="Walter F."/>
            <person name="Albersmeier A."/>
            <person name="Kalinowski J."/>
            <person name="Ruckert C."/>
        </authorList>
    </citation>
    <scope>NUCLEOTIDE SEQUENCE</scope>
    <source>
        <strain evidence="2">CGMCC 1.15725</strain>
    </source>
</reference>
<gene>
    <name evidence="2" type="ORF">GCM10011611_13010</name>
</gene>
<dbReference type="PROSITE" id="PS51257">
    <property type="entry name" value="PROKAR_LIPOPROTEIN"/>
    <property type="match status" value="1"/>
</dbReference>
<feature type="chain" id="PRO_5035298581" description="Aspartyl protease" evidence="1">
    <location>
        <begin position="38"/>
        <end position="342"/>
    </location>
</feature>
<dbReference type="InterPro" id="IPR021109">
    <property type="entry name" value="Peptidase_aspartic_dom_sf"/>
</dbReference>
<dbReference type="RefSeq" id="WP_189043793.1">
    <property type="nucleotide sequence ID" value="NZ_BMJQ01000003.1"/>
</dbReference>
<evidence type="ECO:0000313" key="3">
    <source>
        <dbReference type="Proteomes" id="UP000646365"/>
    </source>
</evidence>
<keyword evidence="3" id="KW-1185">Reference proteome</keyword>
<evidence type="ECO:0008006" key="4">
    <source>
        <dbReference type="Google" id="ProtNLM"/>
    </source>
</evidence>
<dbReference type="SUPFAM" id="SSF50630">
    <property type="entry name" value="Acid proteases"/>
    <property type="match status" value="2"/>
</dbReference>
<evidence type="ECO:0000256" key="1">
    <source>
        <dbReference type="SAM" id="SignalP"/>
    </source>
</evidence>
<dbReference type="EMBL" id="BMJQ01000003">
    <property type="protein sequence ID" value="GGF08932.1"/>
    <property type="molecule type" value="Genomic_DNA"/>
</dbReference>
<comment type="caution">
    <text evidence="2">The sequence shown here is derived from an EMBL/GenBank/DDBJ whole genome shotgun (WGS) entry which is preliminary data.</text>
</comment>
<accession>A0A8J3E2C2</accession>
<dbReference type="GO" id="GO:0006508">
    <property type="term" value="P:proteolysis"/>
    <property type="evidence" value="ECO:0007669"/>
    <property type="project" value="InterPro"/>
</dbReference>
<dbReference type="PROSITE" id="PS00141">
    <property type="entry name" value="ASP_PROTEASE"/>
    <property type="match status" value="1"/>
</dbReference>